<dbReference type="Gene3D" id="3.40.50.10190">
    <property type="entry name" value="BRCT domain"/>
    <property type="match status" value="1"/>
</dbReference>
<gene>
    <name evidence="4" type="ORF">GUITHDRAFT_100281</name>
</gene>
<dbReference type="EMBL" id="JH992968">
    <property type="protein sequence ID" value="EKX54030.1"/>
    <property type="molecule type" value="Genomic_DNA"/>
</dbReference>
<proteinExistence type="predicted"/>
<dbReference type="InterPro" id="IPR001357">
    <property type="entry name" value="BRCT_dom"/>
</dbReference>
<evidence type="ECO:0000259" key="3">
    <source>
        <dbReference type="PROSITE" id="PS50172"/>
    </source>
</evidence>
<protein>
    <recommendedName>
        <fullName evidence="3">BRCT domain-containing protein</fullName>
    </recommendedName>
</protein>
<dbReference type="Pfam" id="PF12738">
    <property type="entry name" value="PTCB-BRCT"/>
    <property type="match status" value="1"/>
</dbReference>
<dbReference type="GO" id="GO:0033314">
    <property type="term" value="P:mitotic DNA replication checkpoint signaling"/>
    <property type="evidence" value="ECO:0007669"/>
    <property type="project" value="TreeGrafter"/>
</dbReference>
<name>L1K0Q2_GUITC</name>
<evidence type="ECO:0000313" key="4">
    <source>
        <dbReference type="EMBL" id="EKX54030.1"/>
    </source>
</evidence>
<feature type="region of interest" description="Disordered" evidence="2">
    <location>
        <begin position="450"/>
        <end position="475"/>
    </location>
</feature>
<dbReference type="PANTHER" id="PTHR13561:SF20">
    <property type="entry name" value="DNA TOPOISOMERASE 2-BINDING PROTEIN 1"/>
    <property type="match status" value="1"/>
</dbReference>
<dbReference type="GeneID" id="17310822"/>
<feature type="region of interest" description="Disordered" evidence="2">
    <location>
        <begin position="366"/>
        <end position="386"/>
    </location>
</feature>
<keyword evidence="1" id="KW-0677">Repeat</keyword>
<feature type="compositionally biased region" description="Low complexity" evidence="2">
    <location>
        <begin position="376"/>
        <end position="385"/>
    </location>
</feature>
<feature type="compositionally biased region" description="Basic and acidic residues" evidence="2">
    <location>
        <begin position="322"/>
        <end position="343"/>
    </location>
</feature>
<reference evidence="4 6" key="1">
    <citation type="journal article" date="2012" name="Nature">
        <title>Algal genomes reveal evolutionary mosaicism and the fate of nucleomorphs.</title>
        <authorList>
            <consortium name="DOE Joint Genome Institute"/>
            <person name="Curtis B.A."/>
            <person name="Tanifuji G."/>
            <person name="Burki F."/>
            <person name="Gruber A."/>
            <person name="Irimia M."/>
            <person name="Maruyama S."/>
            <person name="Arias M.C."/>
            <person name="Ball S.G."/>
            <person name="Gile G.H."/>
            <person name="Hirakawa Y."/>
            <person name="Hopkins J.F."/>
            <person name="Kuo A."/>
            <person name="Rensing S.A."/>
            <person name="Schmutz J."/>
            <person name="Symeonidi A."/>
            <person name="Elias M."/>
            <person name="Eveleigh R.J."/>
            <person name="Herman E.K."/>
            <person name="Klute M.J."/>
            <person name="Nakayama T."/>
            <person name="Obornik M."/>
            <person name="Reyes-Prieto A."/>
            <person name="Armbrust E.V."/>
            <person name="Aves S.J."/>
            <person name="Beiko R.G."/>
            <person name="Coutinho P."/>
            <person name="Dacks J.B."/>
            <person name="Durnford D.G."/>
            <person name="Fast N.M."/>
            <person name="Green B.R."/>
            <person name="Grisdale C.J."/>
            <person name="Hempel F."/>
            <person name="Henrissat B."/>
            <person name="Hoppner M.P."/>
            <person name="Ishida K."/>
            <person name="Kim E."/>
            <person name="Koreny L."/>
            <person name="Kroth P.G."/>
            <person name="Liu Y."/>
            <person name="Malik S.B."/>
            <person name="Maier U.G."/>
            <person name="McRose D."/>
            <person name="Mock T."/>
            <person name="Neilson J.A."/>
            <person name="Onodera N.T."/>
            <person name="Poole A.M."/>
            <person name="Pritham E.J."/>
            <person name="Richards T.A."/>
            <person name="Rocap G."/>
            <person name="Roy S.W."/>
            <person name="Sarai C."/>
            <person name="Schaack S."/>
            <person name="Shirato S."/>
            <person name="Slamovits C.H."/>
            <person name="Spencer D.F."/>
            <person name="Suzuki S."/>
            <person name="Worden A.Z."/>
            <person name="Zauner S."/>
            <person name="Barry K."/>
            <person name="Bell C."/>
            <person name="Bharti A.K."/>
            <person name="Crow J.A."/>
            <person name="Grimwood J."/>
            <person name="Kramer R."/>
            <person name="Lindquist E."/>
            <person name="Lucas S."/>
            <person name="Salamov A."/>
            <person name="McFadden G.I."/>
            <person name="Lane C.E."/>
            <person name="Keeling P.J."/>
            <person name="Gray M.W."/>
            <person name="Grigoriev I.V."/>
            <person name="Archibald J.M."/>
        </authorList>
    </citation>
    <scope>NUCLEOTIDE SEQUENCE</scope>
    <source>
        <strain evidence="4 6">CCMP2712</strain>
    </source>
</reference>
<evidence type="ECO:0000313" key="5">
    <source>
        <dbReference type="EnsemblProtists" id="EKX54030"/>
    </source>
</evidence>
<dbReference type="PROSITE" id="PS50172">
    <property type="entry name" value="BRCT"/>
    <property type="match status" value="2"/>
</dbReference>
<dbReference type="Proteomes" id="UP000011087">
    <property type="component" value="Unassembled WGS sequence"/>
</dbReference>
<dbReference type="KEGG" id="gtt:GUITHDRAFT_100281"/>
<accession>L1K0Q2</accession>
<dbReference type="GO" id="GO:0006270">
    <property type="term" value="P:DNA replication initiation"/>
    <property type="evidence" value="ECO:0007669"/>
    <property type="project" value="TreeGrafter"/>
</dbReference>
<dbReference type="PANTHER" id="PTHR13561">
    <property type="entry name" value="DNA REPLICATION REGULATOR DPB11-RELATED"/>
    <property type="match status" value="1"/>
</dbReference>
<feature type="domain" description="BRCT" evidence="3">
    <location>
        <begin position="17"/>
        <end position="105"/>
    </location>
</feature>
<dbReference type="HOGENOM" id="CLU_535835_0_0_1"/>
<feature type="region of interest" description="Disordered" evidence="2">
    <location>
        <begin position="319"/>
        <end position="351"/>
    </location>
</feature>
<dbReference type="GO" id="GO:0007095">
    <property type="term" value="P:mitotic G2 DNA damage checkpoint signaling"/>
    <property type="evidence" value="ECO:0007669"/>
    <property type="project" value="TreeGrafter"/>
</dbReference>
<dbReference type="AlphaFoldDB" id="L1K0Q2"/>
<dbReference type="EnsemblProtists" id="EKX54030">
    <property type="protein sequence ID" value="EKX54030"/>
    <property type="gene ID" value="GUITHDRAFT_100281"/>
</dbReference>
<dbReference type="RefSeq" id="XP_005841010.1">
    <property type="nucleotide sequence ID" value="XM_005840953.1"/>
</dbReference>
<evidence type="ECO:0000313" key="6">
    <source>
        <dbReference type="Proteomes" id="UP000011087"/>
    </source>
</evidence>
<organism evidence="4">
    <name type="scientific">Guillardia theta (strain CCMP2712)</name>
    <name type="common">Cryptophyte</name>
    <dbReference type="NCBI Taxonomy" id="905079"/>
    <lineage>
        <taxon>Eukaryota</taxon>
        <taxon>Cryptophyceae</taxon>
        <taxon>Pyrenomonadales</taxon>
        <taxon>Geminigeraceae</taxon>
        <taxon>Guillardia</taxon>
    </lineage>
</organism>
<dbReference type="SUPFAM" id="SSF52113">
    <property type="entry name" value="BRCT domain"/>
    <property type="match status" value="2"/>
</dbReference>
<dbReference type="CDD" id="cd00027">
    <property type="entry name" value="BRCT"/>
    <property type="match status" value="1"/>
</dbReference>
<evidence type="ECO:0000256" key="1">
    <source>
        <dbReference type="ARBA" id="ARBA00022737"/>
    </source>
</evidence>
<dbReference type="InterPro" id="IPR036420">
    <property type="entry name" value="BRCT_dom_sf"/>
</dbReference>
<reference evidence="6" key="2">
    <citation type="submission" date="2012-11" db="EMBL/GenBank/DDBJ databases">
        <authorList>
            <person name="Kuo A."/>
            <person name="Curtis B.A."/>
            <person name="Tanifuji G."/>
            <person name="Burki F."/>
            <person name="Gruber A."/>
            <person name="Irimia M."/>
            <person name="Maruyama S."/>
            <person name="Arias M.C."/>
            <person name="Ball S.G."/>
            <person name="Gile G.H."/>
            <person name="Hirakawa Y."/>
            <person name="Hopkins J.F."/>
            <person name="Rensing S.A."/>
            <person name="Schmutz J."/>
            <person name="Symeonidi A."/>
            <person name="Elias M."/>
            <person name="Eveleigh R.J."/>
            <person name="Herman E.K."/>
            <person name="Klute M.J."/>
            <person name="Nakayama T."/>
            <person name="Obornik M."/>
            <person name="Reyes-Prieto A."/>
            <person name="Armbrust E.V."/>
            <person name="Aves S.J."/>
            <person name="Beiko R.G."/>
            <person name="Coutinho P."/>
            <person name="Dacks J.B."/>
            <person name="Durnford D.G."/>
            <person name="Fast N.M."/>
            <person name="Green B.R."/>
            <person name="Grisdale C."/>
            <person name="Hempe F."/>
            <person name="Henrissat B."/>
            <person name="Hoppner M.P."/>
            <person name="Ishida K.-I."/>
            <person name="Kim E."/>
            <person name="Koreny L."/>
            <person name="Kroth P.G."/>
            <person name="Liu Y."/>
            <person name="Malik S.-B."/>
            <person name="Maier U.G."/>
            <person name="McRose D."/>
            <person name="Mock T."/>
            <person name="Neilson J.A."/>
            <person name="Onodera N.T."/>
            <person name="Poole A.M."/>
            <person name="Pritham E.J."/>
            <person name="Richards T.A."/>
            <person name="Rocap G."/>
            <person name="Roy S.W."/>
            <person name="Sarai C."/>
            <person name="Schaack S."/>
            <person name="Shirato S."/>
            <person name="Slamovits C.H."/>
            <person name="Spencer D.F."/>
            <person name="Suzuki S."/>
            <person name="Worden A.Z."/>
            <person name="Zauner S."/>
            <person name="Barry K."/>
            <person name="Bell C."/>
            <person name="Bharti A.K."/>
            <person name="Crow J.A."/>
            <person name="Grimwood J."/>
            <person name="Kramer R."/>
            <person name="Lindquist E."/>
            <person name="Lucas S."/>
            <person name="Salamov A."/>
            <person name="McFadden G.I."/>
            <person name="Lane C.E."/>
            <person name="Keeling P.J."/>
            <person name="Gray M.W."/>
            <person name="Grigoriev I.V."/>
            <person name="Archibald J.M."/>
        </authorList>
    </citation>
    <scope>NUCLEOTIDE SEQUENCE</scope>
    <source>
        <strain evidence="6">CCMP2712</strain>
    </source>
</reference>
<reference evidence="5" key="3">
    <citation type="submission" date="2015-06" db="UniProtKB">
        <authorList>
            <consortium name="EnsemblProtists"/>
        </authorList>
    </citation>
    <scope>IDENTIFICATION</scope>
</reference>
<dbReference type="PaxDb" id="55529-EKX54030"/>
<sequence length="509" mass="56423">MAMGEQAGGTEEGGEEDGRVVCLSGFSKRKKEELSERSKALGARVIGDFTSGVSILVADSLRSRKARAALGRRVRGEQMVLVVGERWLDQSWKSKRFLDPWDFRLTILDGVSVYVVRPQFLVIAKLLGARPVDQIDKTCNLVVAPERQERLVAKTRELGIPLVNEDCPQVVALSEARKGYVTCKKRRGFASGSAVISELWLRKSVSHNKMFPLTELNSLERDAPVPEELQKVYVAWLVQKLLRASLDLQLSKKSTHFLIVPSENFESEKVKLDLSQCGPDTQQTLNARRWRIPIMPLSQLEGMVYPRPTASDIPHVLNSHLSSEKDAHGTERKRISEERDSHGTNHLGPVMGARTDEHEQKLPLQEVQGHGEEQATTNSSSRNTTGGCRQDVFDAIEQAIHENCRDNKRRCLPAFSAANRWTAIRNSKAAMREVATGAWDALSIATTDDGMEGQACSPHPSLSSGGQAGGEYEMSDTEESCTDLVMFDASASESKHEALLRKIKSKLPQ</sequence>
<keyword evidence="6" id="KW-1185">Reference proteome</keyword>
<feature type="domain" description="BRCT" evidence="3">
    <location>
        <begin position="103"/>
        <end position="218"/>
    </location>
</feature>
<evidence type="ECO:0000256" key="2">
    <source>
        <dbReference type="SAM" id="MobiDB-lite"/>
    </source>
</evidence>